<keyword evidence="3" id="KW-1133">Transmembrane helix</keyword>
<feature type="region of interest" description="Disordered" evidence="2">
    <location>
        <begin position="608"/>
        <end position="687"/>
    </location>
</feature>
<reference evidence="5 6" key="1">
    <citation type="submission" date="2018-11" db="EMBL/GenBank/DDBJ databases">
        <authorList>
            <person name="Zhou Z."/>
            <person name="Wang G."/>
        </authorList>
    </citation>
    <scope>NUCLEOTIDE SEQUENCE [LARGE SCALE GENOMIC DNA]</scope>
    <source>
        <strain evidence="5 6">KCTC42998</strain>
    </source>
</reference>
<dbReference type="InterPro" id="IPR008756">
    <property type="entry name" value="Peptidase_M56"/>
</dbReference>
<feature type="compositionally biased region" description="Pro residues" evidence="2">
    <location>
        <begin position="638"/>
        <end position="655"/>
    </location>
</feature>
<keyword evidence="1" id="KW-0175">Coiled coil</keyword>
<evidence type="ECO:0000259" key="4">
    <source>
        <dbReference type="Pfam" id="PF05569"/>
    </source>
</evidence>
<feature type="coiled-coil region" evidence="1">
    <location>
        <begin position="396"/>
        <end position="508"/>
    </location>
</feature>
<gene>
    <name evidence="5" type="ORF">EHT87_08055</name>
</gene>
<dbReference type="Proteomes" id="UP000274271">
    <property type="component" value="Unassembled WGS sequence"/>
</dbReference>
<keyword evidence="3" id="KW-0812">Transmembrane</keyword>
<feature type="transmembrane region" description="Helical" evidence="3">
    <location>
        <begin position="49"/>
        <end position="69"/>
    </location>
</feature>
<dbReference type="CDD" id="cd07341">
    <property type="entry name" value="M56_BlaR1_MecR1_like"/>
    <property type="match status" value="1"/>
</dbReference>
<evidence type="ECO:0000313" key="5">
    <source>
        <dbReference type="EMBL" id="RRB18215.1"/>
    </source>
</evidence>
<evidence type="ECO:0000256" key="3">
    <source>
        <dbReference type="SAM" id="Phobius"/>
    </source>
</evidence>
<feature type="transmembrane region" description="Helical" evidence="3">
    <location>
        <begin position="14"/>
        <end position="37"/>
    </location>
</feature>
<name>A0A3P1CY13_9BACT</name>
<dbReference type="PANTHER" id="PTHR34978">
    <property type="entry name" value="POSSIBLE SENSOR-TRANSDUCER PROTEIN BLAR"/>
    <property type="match status" value="1"/>
</dbReference>
<dbReference type="Pfam" id="PF05569">
    <property type="entry name" value="Peptidase_M56"/>
    <property type="match status" value="1"/>
</dbReference>
<sequence>MTAFNLFSEPFTNALGWALVHTLWQGTILVAAAALALRLTQKQPASVRYGIGIGALALQLLIFMATLWICYEPVRSAVSISGDPQLTGPQTTIVRNLSLSSDWGGTLSFWLNRHLPLLVTAWLCGAVLLLVRLFGGWLFVQRLTRRNIRSAPEAWQRYLHQTARQLGITKAVRLVESAEIAVPMTIGWLKPIILLPIGLLAGLSPQQVEAVLAHELAHIRRYDYLVNLVQSAVEIVLFFHPAIWWLSARVREEREHCCDDVAIQLRGERASLAQALVHIEERRQAVSTTPALAMAFGARKQSFMQRVKRVIGVSEQQSAKPNGLLVAGCLVMLAGLVTGQHVYRPATMSQKQGNAVARIGWKKDTAIQPSIPEGRKVGSLAKLEPVLNDTIDPATRIRLEKELEHHNRQVERLELEMEKIQLPLNGLEKQLEMQDQVMRLSDKELEKVTQQLEKMQIELERNIGKATELELKKSRLNGKLNQSERLLLEQAQLNSTKYQKQMELLNDNVIARTHEKMQALVDGPLRILHDSMGVFSAKAAALAEKASFHAVELMKLEGKLFGLDSLPALPPVPEPAPIPAIAPVPALAPHPAPVPRPARAKGAYEYNGKRYTSPDEMPKPAKPPVPPAPAASGLPALAPTPPVPPTELVAPPEPAEPTKNVRMKHRKRADSFKTKAPQPAKSGSTPR</sequence>
<dbReference type="PANTHER" id="PTHR34978:SF3">
    <property type="entry name" value="SLR0241 PROTEIN"/>
    <property type="match status" value="1"/>
</dbReference>
<evidence type="ECO:0000313" key="6">
    <source>
        <dbReference type="Proteomes" id="UP000274271"/>
    </source>
</evidence>
<feature type="transmembrane region" description="Helical" evidence="3">
    <location>
        <begin position="117"/>
        <end position="140"/>
    </location>
</feature>
<feature type="domain" description="Peptidase M56" evidence="4">
    <location>
        <begin position="115"/>
        <end position="307"/>
    </location>
</feature>
<proteinExistence type="predicted"/>
<dbReference type="EMBL" id="RQJP01000001">
    <property type="protein sequence ID" value="RRB18215.1"/>
    <property type="molecule type" value="Genomic_DNA"/>
</dbReference>
<accession>A0A3P1CY13</accession>
<keyword evidence="3" id="KW-0472">Membrane</keyword>
<dbReference type="Gene3D" id="3.30.2010.10">
    <property type="entry name" value="Metalloproteases ('zincins'), catalytic domain"/>
    <property type="match status" value="1"/>
</dbReference>
<protein>
    <recommendedName>
        <fullName evidence="4">Peptidase M56 domain-containing protein</fullName>
    </recommendedName>
</protein>
<dbReference type="RefSeq" id="WP_124905585.1">
    <property type="nucleotide sequence ID" value="NZ_RQJP01000001.1"/>
</dbReference>
<keyword evidence="6" id="KW-1185">Reference proteome</keyword>
<dbReference type="InterPro" id="IPR052173">
    <property type="entry name" value="Beta-lactam_resp_regulator"/>
</dbReference>
<feature type="transmembrane region" description="Helical" evidence="3">
    <location>
        <begin position="224"/>
        <end position="246"/>
    </location>
</feature>
<dbReference type="AlphaFoldDB" id="A0A3P1CY13"/>
<evidence type="ECO:0000256" key="2">
    <source>
        <dbReference type="SAM" id="MobiDB-lite"/>
    </source>
</evidence>
<comment type="caution">
    <text evidence="5">The sequence shown here is derived from an EMBL/GenBank/DDBJ whole genome shotgun (WGS) entry which is preliminary data.</text>
</comment>
<feature type="compositionally biased region" description="Pro residues" evidence="2">
    <location>
        <begin position="620"/>
        <end position="629"/>
    </location>
</feature>
<evidence type="ECO:0000256" key="1">
    <source>
        <dbReference type="SAM" id="Coils"/>
    </source>
</evidence>
<dbReference type="OrthoDB" id="15218at2"/>
<organism evidence="5 6">
    <name type="scientific">Larkinella knui</name>
    <dbReference type="NCBI Taxonomy" id="2025310"/>
    <lineage>
        <taxon>Bacteria</taxon>
        <taxon>Pseudomonadati</taxon>
        <taxon>Bacteroidota</taxon>
        <taxon>Cytophagia</taxon>
        <taxon>Cytophagales</taxon>
        <taxon>Spirosomataceae</taxon>
        <taxon>Larkinella</taxon>
    </lineage>
</organism>